<gene>
    <name evidence="2" type="ORF">RUN39_v1_650045</name>
</gene>
<evidence type="ECO:0000313" key="2">
    <source>
        <dbReference type="EMBL" id="CUV13924.1"/>
    </source>
</evidence>
<dbReference type="EMBL" id="LN899819">
    <property type="protein sequence ID" value="CUV13924.1"/>
    <property type="molecule type" value="Genomic_DNA"/>
</dbReference>
<protein>
    <submittedName>
        <fullName evidence="2">Type III effector, AWR3</fullName>
    </submittedName>
</protein>
<sequence length="790" mass="85286">MQAAHRVSLAKEYTAYAASLRTAVGTLGARYREALAQSPAHADLPWKQAEQMWQGAILQHWASLPADAPLSAYVLTHDTLRTIGKQLRRTVLRVREELTIGLAHSAQAGDTPAPGMLDKLKTLVELSRQANLNLGASNLPVAPPPQFIDAYPSGAVLRKWSEPIDAGAASGTLRKALDTAERIERQDDLKLQEAAIDAARGVIESLITTIEGGGKLRLASGTSLGVNTGTLSTGLQNARQALAIPVAIQADFHASHKRQAVVEIARGSHGRDLFVGTDKTVLAAAGFGASVGYDFKVLQNRIRAMVGASVVPIDVEKGERVGVMYRAVRQVTQAGGSHADWDTVKYDDTATREAMIALSNWLFQQATEHREQPPGADAVWNALAQHCSGAEADAISVGWVDQRKHRLRHKLRVGGGVNARVTVPATPVRVGVGARLTGEITSRDTTAMRETTGIMRAEQYSQGHGGYMTVRAGANYAVGKRFYTSPAQDAAAAGPTASVPSGGRHSITQGFNGGTPLTYTKQFAEHSHTAKLKTVHLDGRLADRVCYFDKEYKSAKEYLALIRSAQDTWIDMLSRRPGGTVEKARKEFEDYCATVAQHTGPHIRYLVRERLRPAAAREVEGHLDLANLHRATATGTPSGEADAPAMPEAGATAAPPARKTSHLPKPLRNLADKVTGRSQQAEARRMDTDAIRARLASGQPEQGRMLRALEREVEHRQRQAAARPRAEADAQACEAKADAVLFAETAWLPEKLAIVENVSKRESRGVSLTVQMQSTTEASGQRELSYLKFG</sequence>
<feature type="compositionally biased region" description="Low complexity" evidence="1">
    <location>
        <begin position="641"/>
        <end position="657"/>
    </location>
</feature>
<organism evidence="2">
    <name type="scientific">Ralstonia solanacearum</name>
    <name type="common">Pseudomonas solanacearum</name>
    <dbReference type="NCBI Taxonomy" id="305"/>
    <lineage>
        <taxon>Bacteria</taxon>
        <taxon>Pseudomonadati</taxon>
        <taxon>Pseudomonadota</taxon>
        <taxon>Betaproteobacteria</taxon>
        <taxon>Burkholderiales</taxon>
        <taxon>Burkholderiaceae</taxon>
        <taxon>Ralstonia</taxon>
        <taxon>Ralstonia solanacearum species complex</taxon>
    </lineage>
</organism>
<name>A0A0S4TV52_RALSL</name>
<feature type="region of interest" description="Disordered" evidence="1">
    <location>
        <begin position="632"/>
        <end position="686"/>
    </location>
</feature>
<dbReference type="AlphaFoldDB" id="A0A0S4TV52"/>
<proteinExistence type="predicted"/>
<evidence type="ECO:0000256" key="1">
    <source>
        <dbReference type="SAM" id="MobiDB-lite"/>
    </source>
</evidence>
<reference evidence="2" key="1">
    <citation type="submission" date="2015-10" db="EMBL/GenBank/DDBJ databases">
        <authorList>
            <person name="Gilbert D.G."/>
        </authorList>
    </citation>
    <scope>NUCLEOTIDE SEQUENCE</scope>
    <source>
        <strain evidence="2">Phyl III-seqv23</strain>
    </source>
</reference>
<accession>A0A0S4TV52</accession>